<evidence type="ECO:0000313" key="4">
    <source>
        <dbReference type="Proteomes" id="UP000688947"/>
    </source>
</evidence>
<feature type="compositionally biased region" description="Polar residues" evidence="1">
    <location>
        <begin position="240"/>
        <end position="250"/>
    </location>
</feature>
<protein>
    <recommendedName>
        <fullName evidence="5">P-loop containing nucleoside triphosphate hydrolase</fullName>
    </recommendedName>
</protein>
<dbReference type="OrthoDB" id="165641at2759"/>
<feature type="signal peptide" evidence="2">
    <location>
        <begin position="1"/>
        <end position="20"/>
    </location>
</feature>
<dbReference type="EMBL" id="JAENGZ010000941">
    <property type="protein sequence ID" value="KAG6952197.1"/>
    <property type="molecule type" value="Genomic_DNA"/>
</dbReference>
<dbReference type="VEuPathDB" id="FungiDB:PC110_g15786"/>
<feature type="chain" id="PRO_5035851779" description="P-loop containing nucleoside triphosphate hydrolase" evidence="2">
    <location>
        <begin position="21"/>
        <end position="502"/>
    </location>
</feature>
<evidence type="ECO:0000256" key="2">
    <source>
        <dbReference type="SAM" id="SignalP"/>
    </source>
</evidence>
<evidence type="ECO:0000256" key="1">
    <source>
        <dbReference type="SAM" id="MobiDB-lite"/>
    </source>
</evidence>
<proteinExistence type="predicted"/>
<dbReference type="Proteomes" id="UP000688947">
    <property type="component" value="Unassembled WGS sequence"/>
</dbReference>
<evidence type="ECO:0000313" key="3">
    <source>
        <dbReference type="EMBL" id="KAG6952197.1"/>
    </source>
</evidence>
<organism evidence="3 4">
    <name type="scientific">Phytophthora cactorum</name>
    <dbReference type="NCBI Taxonomy" id="29920"/>
    <lineage>
        <taxon>Eukaryota</taxon>
        <taxon>Sar</taxon>
        <taxon>Stramenopiles</taxon>
        <taxon>Oomycota</taxon>
        <taxon>Peronosporomycetes</taxon>
        <taxon>Peronosporales</taxon>
        <taxon>Peronosporaceae</taxon>
        <taxon>Phytophthora</taxon>
    </lineage>
</organism>
<accession>A0A8T1U1Z3</accession>
<keyword evidence="2" id="KW-0732">Signal</keyword>
<dbReference type="AlphaFoldDB" id="A0A8T1U1Z3"/>
<feature type="compositionally biased region" description="Basic and acidic residues" evidence="1">
    <location>
        <begin position="219"/>
        <end position="239"/>
    </location>
</feature>
<feature type="region of interest" description="Disordered" evidence="1">
    <location>
        <begin position="219"/>
        <end position="250"/>
    </location>
</feature>
<evidence type="ECO:0008006" key="5">
    <source>
        <dbReference type="Google" id="ProtNLM"/>
    </source>
</evidence>
<reference evidence="3" key="1">
    <citation type="submission" date="2021-01" db="EMBL/GenBank/DDBJ databases">
        <title>Phytophthora aleatoria, a newly-described species from Pinus radiata is distinct from Phytophthora cactorum isolates based on comparative genomics.</title>
        <authorList>
            <person name="Mcdougal R."/>
            <person name="Panda P."/>
            <person name="Williams N."/>
            <person name="Studholme D.J."/>
        </authorList>
    </citation>
    <scope>NUCLEOTIDE SEQUENCE</scope>
    <source>
        <strain evidence="3">NZFS 3830</strain>
    </source>
</reference>
<name>A0A8T1U1Z3_9STRA</name>
<dbReference type="VEuPathDB" id="FungiDB:PC110_g15783"/>
<dbReference type="VEuPathDB" id="FungiDB:PC110_g15785"/>
<comment type="caution">
    <text evidence="3">The sequence shown here is derived from an EMBL/GenBank/DDBJ whole genome shotgun (WGS) entry which is preliminary data.</text>
</comment>
<gene>
    <name evidence="3" type="ORF">JG687_00013167</name>
</gene>
<sequence>MARIKCVGGVLLLCVVSVYGGNPVGELDQLVAAKVEETQRAFVNVEKQLSEAQQMTELFALEDTQLQLFILETRAKLTVVQEEVQNEMDAAMLEVDRMRQEAVKNITTWKKRLQELREATQKNEQTLQNIREKKEKQKREIQRELELQKEQEMKAKRELEMLQELERQREVKKELEEKDLKRLQELEQQELEKQRVLEQLQVLEKQQQIQQELEKMRELEKQQKEMQKASSFDSEKSSDGADNTLASDDTQRTSTIKRVLTCGHGKSTQINALIAYLLGSELSERRLMIIDDRGANQVFSVTKFITCYRIRPLSELFGGKTLLIVDIPGYGDTGDKNNKVLGYEQDQFVTAAMNVFFGTVGHVNSIVFTSRANETRMTTLEPVSTYVFQLFAKDVLSCLRTIYTFSDAGRPLAHGALEYLRWPVENGEVEVNNAAFTDDRSASLADWWRLSMNSYLELKCQVAEQKIMQTANNARNLIFKLDALASAVGAAPDEKVGSGNAP</sequence>